<proteinExistence type="predicted"/>
<dbReference type="InterPro" id="IPR032940">
    <property type="entry name" value="CAMSAP"/>
</dbReference>
<dbReference type="InterPro" id="IPR011033">
    <property type="entry name" value="PRC_barrel-like_sf"/>
</dbReference>
<dbReference type="EMBL" id="BSXW01000200">
    <property type="protein sequence ID" value="GMF14489.1"/>
    <property type="molecule type" value="Genomic_DNA"/>
</dbReference>
<feature type="region of interest" description="Disordered" evidence="1">
    <location>
        <begin position="851"/>
        <end position="872"/>
    </location>
</feature>
<dbReference type="SMART" id="SM01051">
    <property type="entry name" value="CAMSAP_CKK"/>
    <property type="match status" value="1"/>
</dbReference>
<evidence type="ECO:0000313" key="3">
    <source>
        <dbReference type="EMBL" id="GMF14489.1"/>
    </source>
</evidence>
<evidence type="ECO:0000313" key="4">
    <source>
        <dbReference type="Proteomes" id="UP001165083"/>
    </source>
</evidence>
<dbReference type="GO" id="GO:0008017">
    <property type="term" value="F:microtubule binding"/>
    <property type="evidence" value="ECO:0007669"/>
    <property type="project" value="InterPro"/>
</dbReference>
<feature type="region of interest" description="Disordered" evidence="1">
    <location>
        <begin position="355"/>
        <end position="382"/>
    </location>
</feature>
<dbReference type="AlphaFoldDB" id="A0A9W6TGA2"/>
<keyword evidence="4" id="KW-1185">Reference proteome</keyword>
<dbReference type="OrthoDB" id="2125658at2759"/>
<accession>A0A9W6TGA2</accession>
<dbReference type="PROSITE" id="PS51508">
    <property type="entry name" value="CKK"/>
    <property type="match status" value="1"/>
</dbReference>
<comment type="caution">
    <text evidence="3">The sequence shown here is derived from an EMBL/GenBank/DDBJ whole genome shotgun (WGS) entry which is preliminary data.</text>
</comment>
<sequence>MSTKKTSPTASLATCLDFAARILSSTASVQEVCTKAVLAPMVVESHRYGQRACKNLEYGDVTDVRKLLGILQGEQYKKLSQELPLGKLNVADLTWDFEGTVADTLEMEFADLEGRAGTSLLETCVVFSASSPMSNTGQAVIWFPREDNKRNESVEIYGKGKRQCLLYVYPGRVKVVKSVGELIKKMYNELPTLRDAEATYNVWAVVMSEPKDDNQLENHRCSVELKMVKESVQTSRRSSKSLNGPADVISVFASSMPGEEHFSIARSSETVKEDGEANVELRDPSLNIRNSDDPAGVPLVQQNCESCQASLPPLSPQFSVHRGAIDLISSSARSMFLFGVDPNAQSYLQRRSSGCALDNRNDHTEDENDSTNVAHQESTVDSLEKPLLMGNEDKEEGAYYVDNQRTEFRPVRSKVSSSLADISTSTRSNGFDTENGLGLGIRLHQGLAWQSCDGKILRNSVRSHQPTTCTESELVPNSLKDKVTNKSMDAKADNSCAHDKTHAEENCALISCINEVHQFPSLYRQSLGRLPYIVGDIDNKKDSAAVADSPIFSNEIEDANPDFEDSLSSSPNCSTNRSIAIQDAVTISENADENELLGDSSNELRLLQQTAPKKKREEDSVEPSESTIESVLQVPKPVVNYKDKLGARIWWEIEYTARKLEREEMLELRQLATISPKITRRTVPKGWSKRNHIAKHKGDAVLAGDTTTNCPDLPVITKSVSKSSDQLVESNGVSFPPVSVHESVLEARPIHSHPDSDNSKVQPPGVEPEFIPTKANSTWSSNGIDEATKCDEVRPISTVRDKKHLCGNENREAKQNYQTSGYLNAQIRASIVATDDFTELANISFDSSRKKRESSITESCVTSSTQRRSPRFKKYDNQNENEDETMARIMWGSTHTSYDLNNTDEPKEPRKEELSVPFTLRGRVPIRTHRTLSKANALDTQKSESERTDSATCQITQVKPMPPPVSSFIDLGEDNNAVTASSGSREDRLNELRKKKLRKLQQTREESQQQKQSQRQVYRPLSFASTVYSKKASNRQLMQNALEFTLLAGGSMEKERRLALQALAQSSCDNFIVLLKSAKELKFRALYENHTEQDSATRIYSVLSSNSARAPLKIGSSELISQFFKYSSAKKQFLPVPTRSFTVKTDACALVDQLVFKGKPKSSSSTLSRLL</sequence>
<feature type="region of interest" description="Disordered" evidence="1">
    <location>
        <begin position="998"/>
        <end position="1017"/>
    </location>
</feature>
<reference evidence="3" key="1">
    <citation type="submission" date="2023-04" db="EMBL/GenBank/DDBJ databases">
        <title>Phytophthora lilii NBRC 32176.</title>
        <authorList>
            <person name="Ichikawa N."/>
            <person name="Sato H."/>
            <person name="Tonouchi N."/>
        </authorList>
    </citation>
    <scope>NUCLEOTIDE SEQUENCE</scope>
    <source>
        <strain evidence="3">NBRC 32176</strain>
    </source>
</reference>
<dbReference type="InterPro" id="IPR014797">
    <property type="entry name" value="CKK_CAMSAP"/>
</dbReference>
<organism evidence="3 4">
    <name type="scientific">Phytophthora lilii</name>
    <dbReference type="NCBI Taxonomy" id="2077276"/>
    <lineage>
        <taxon>Eukaryota</taxon>
        <taxon>Sar</taxon>
        <taxon>Stramenopiles</taxon>
        <taxon>Oomycota</taxon>
        <taxon>Peronosporomycetes</taxon>
        <taxon>Peronosporales</taxon>
        <taxon>Peronosporaceae</taxon>
        <taxon>Phytophthora</taxon>
    </lineage>
</organism>
<evidence type="ECO:0000259" key="2">
    <source>
        <dbReference type="PROSITE" id="PS51508"/>
    </source>
</evidence>
<feature type="region of interest" description="Disordered" evidence="1">
    <location>
        <begin position="896"/>
        <end position="971"/>
    </location>
</feature>
<name>A0A9W6TGA2_9STRA</name>
<feature type="region of interest" description="Disordered" evidence="1">
    <location>
        <begin position="609"/>
        <end position="628"/>
    </location>
</feature>
<dbReference type="PANTHER" id="PTHR21595">
    <property type="entry name" value="PATRONIN"/>
    <property type="match status" value="1"/>
</dbReference>
<protein>
    <submittedName>
        <fullName evidence="3">Unnamed protein product</fullName>
    </submittedName>
</protein>
<dbReference type="PANTHER" id="PTHR21595:SF0">
    <property type="entry name" value="PATRONIN"/>
    <property type="match status" value="1"/>
</dbReference>
<dbReference type="GO" id="GO:0005516">
    <property type="term" value="F:calmodulin binding"/>
    <property type="evidence" value="ECO:0007669"/>
    <property type="project" value="InterPro"/>
</dbReference>
<dbReference type="Proteomes" id="UP001165083">
    <property type="component" value="Unassembled WGS sequence"/>
</dbReference>
<evidence type="ECO:0000256" key="1">
    <source>
        <dbReference type="SAM" id="MobiDB-lite"/>
    </source>
</evidence>
<dbReference type="Pfam" id="PF08683">
    <property type="entry name" value="CAMSAP_CKK"/>
    <property type="match status" value="1"/>
</dbReference>
<feature type="compositionally biased region" description="Basic and acidic residues" evidence="1">
    <location>
        <begin position="904"/>
        <end position="914"/>
    </location>
</feature>
<dbReference type="SUPFAM" id="SSF50346">
    <property type="entry name" value="PRC-barrel domain"/>
    <property type="match status" value="1"/>
</dbReference>
<feature type="compositionally biased region" description="Polar residues" evidence="1">
    <location>
        <begin position="370"/>
        <end position="381"/>
    </location>
</feature>
<dbReference type="InterPro" id="IPR038209">
    <property type="entry name" value="CKK_dom_sf"/>
</dbReference>
<gene>
    <name evidence="3" type="ORF">Plil01_000477400</name>
</gene>
<dbReference type="Gene3D" id="3.10.20.360">
    <property type="entry name" value="CKK domain"/>
    <property type="match status" value="1"/>
</dbReference>
<feature type="compositionally biased region" description="Polar residues" evidence="1">
    <location>
        <begin position="856"/>
        <end position="867"/>
    </location>
</feature>
<feature type="domain" description="CKK" evidence="2">
    <location>
        <begin position="1022"/>
        <end position="1169"/>
    </location>
</feature>